<evidence type="ECO:0000313" key="2">
    <source>
        <dbReference type="Proteomes" id="UP001153678"/>
    </source>
</evidence>
<protein>
    <submittedName>
        <fullName evidence="1">11748_t:CDS:1</fullName>
    </submittedName>
</protein>
<accession>A0A9W4T8S3</accession>
<organism evidence="1 2">
    <name type="scientific">Funneliformis geosporum</name>
    <dbReference type="NCBI Taxonomy" id="1117311"/>
    <lineage>
        <taxon>Eukaryota</taxon>
        <taxon>Fungi</taxon>
        <taxon>Fungi incertae sedis</taxon>
        <taxon>Mucoromycota</taxon>
        <taxon>Glomeromycotina</taxon>
        <taxon>Glomeromycetes</taxon>
        <taxon>Glomerales</taxon>
        <taxon>Glomeraceae</taxon>
        <taxon>Funneliformis</taxon>
    </lineage>
</organism>
<sequence>ENSIHRDLHSGNILYFNYTNYWYIGDFEFCGPVDKPLGKVSSGRPPFAHFDHDYNLAMNLIKGMRPPIVLETPIEYKNIM</sequence>
<feature type="non-terminal residue" evidence="1">
    <location>
        <position position="80"/>
    </location>
</feature>
<feature type="non-terminal residue" evidence="1">
    <location>
        <position position="1"/>
    </location>
</feature>
<reference evidence="1" key="1">
    <citation type="submission" date="2022-08" db="EMBL/GenBank/DDBJ databases">
        <authorList>
            <person name="Kallberg Y."/>
            <person name="Tangrot J."/>
            <person name="Rosling A."/>
        </authorList>
    </citation>
    <scope>NUCLEOTIDE SEQUENCE</scope>
    <source>
        <strain evidence="1">Wild A</strain>
    </source>
</reference>
<dbReference type="InterPro" id="IPR011009">
    <property type="entry name" value="Kinase-like_dom_sf"/>
</dbReference>
<proteinExistence type="predicted"/>
<dbReference type="EMBL" id="CAMKVN010013504">
    <property type="protein sequence ID" value="CAI2196028.1"/>
    <property type="molecule type" value="Genomic_DNA"/>
</dbReference>
<dbReference type="Proteomes" id="UP001153678">
    <property type="component" value="Unassembled WGS sequence"/>
</dbReference>
<gene>
    <name evidence="1" type="ORF">FWILDA_LOCUS17372</name>
</gene>
<keyword evidence="2" id="KW-1185">Reference proteome</keyword>
<name>A0A9W4T8S3_9GLOM</name>
<dbReference type="AlphaFoldDB" id="A0A9W4T8S3"/>
<evidence type="ECO:0000313" key="1">
    <source>
        <dbReference type="EMBL" id="CAI2196028.1"/>
    </source>
</evidence>
<comment type="caution">
    <text evidence="1">The sequence shown here is derived from an EMBL/GenBank/DDBJ whole genome shotgun (WGS) entry which is preliminary data.</text>
</comment>
<dbReference type="SUPFAM" id="SSF56112">
    <property type="entry name" value="Protein kinase-like (PK-like)"/>
    <property type="match status" value="1"/>
</dbReference>